<sequence length="467" mass="51778">MSDIYAASDASRYPNGHRRIDQNNASTGKSGKRLIVCCDGTWQDGIVVNAKWKYTNVLRLARTIRHTDERLNPSIHQIVFYQSGIGSAHNLYSEVVDGTTGASLGNKVEEAYAFLAQNYQPGDEIYLFGFSRGAYTARTIASLIGDIGVLDRTEMDHFSDIFVSLQKRAKSTDPEEIQKLDTFLARWTGPSAPGMVRADRGPGGFSVKCIGVWETVGSVGLPEELAIHSEKTTSLLGFRDKKLGPHVERAYHALALNEPRADFDCAKFEQTDLGREKGQILKQCWFTGCHSDVGGGYQQHDLADLTLTWMAANIGDILALNYEYLMTLPQPVKPWGQLPPHTPLTGVYKLAKTIQRTLPTVTNDITYETVHSSVLEQPHVLPQLAENIKRNPSLVCALHPLEEELRRRWAVIPENETAQAYAGMYLSETVTEAHHHGSLEHVVSGAKKWVDFAVDNSTAAVLAHLLR</sequence>
<name>S8EKJ6_FOMSC</name>
<dbReference type="InterPro" id="IPR018712">
    <property type="entry name" value="Tle1-like_cat"/>
</dbReference>
<dbReference type="eggNOG" id="ENOG502QSYI">
    <property type="taxonomic scope" value="Eukaryota"/>
</dbReference>
<evidence type="ECO:0000259" key="2">
    <source>
        <dbReference type="Pfam" id="PF09994"/>
    </source>
</evidence>
<accession>S8EKJ6</accession>
<evidence type="ECO:0000313" key="4">
    <source>
        <dbReference type="Proteomes" id="UP000015241"/>
    </source>
</evidence>
<dbReference type="Proteomes" id="UP000015241">
    <property type="component" value="Unassembled WGS sequence"/>
</dbReference>
<dbReference type="AlphaFoldDB" id="S8EKJ6"/>
<dbReference type="PANTHER" id="PTHR33840:SF1">
    <property type="entry name" value="TLE1 PHOSPHOLIPASE DOMAIN-CONTAINING PROTEIN"/>
    <property type="match status" value="1"/>
</dbReference>
<feature type="region of interest" description="Disordered" evidence="1">
    <location>
        <begin position="1"/>
        <end position="28"/>
    </location>
</feature>
<dbReference type="OrthoDB" id="3057168at2759"/>
<dbReference type="HOGENOM" id="CLU_005049_3_1_1"/>
<dbReference type="SUPFAM" id="SSF53474">
    <property type="entry name" value="alpha/beta-Hydrolases"/>
    <property type="match status" value="1"/>
</dbReference>
<keyword evidence="4" id="KW-1185">Reference proteome</keyword>
<dbReference type="InterPro" id="IPR029058">
    <property type="entry name" value="AB_hydrolase_fold"/>
</dbReference>
<dbReference type="Pfam" id="PF09994">
    <property type="entry name" value="T6SS_Tle1-like_cat"/>
    <property type="match status" value="1"/>
</dbReference>
<reference evidence="3 4" key="1">
    <citation type="journal article" date="2012" name="Science">
        <title>The Paleozoic origin of enzymatic lignin decomposition reconstructed from 31 fungal genomes.</title>
        <authorList>
            <person name="Floudas D."/>
            <person name="Binder M."/>
            <person name="Riley R."/>
            <person name="Barry K."/>
            <person name="Blanchette R.A."/>
            <person name="Henrissat B."/>
            <person name="Martinez A.T."/>
            <person name="Otillar R."/>
            <person name="Spatafora J.W."/>
            <person name="Yadav J.S."/>
            <person name="Aerts A."/>
            <person name="Benoit I."/>
            <person name="Boyd A."/>
            <person name="Carlson A."/>
            <person name="Copeland A."/>
            <person name="Coutinho P.M."/>
            <person name="de Vries R.P."/>
            <person name="Ferreira P."/>
            <person name="Findley K."/>
            <person name="Foster B."/>
            <person name="Gaskell J."/>
            <person name="Glotzer D."/>
            <person name="Gorecki P."/>
            <person name="Heitman J."/>
            <person name="Hesse C."/>
            <person name="Hori C."/>
            <person name="Igarashi K."/>
            <person name="Jurgens J.A."/>
            <person name="Kallen N."/>
            <person name="Kersten P."/>
            <person name="Kohler A."/>
            <person name="Kuees U."/>
            <person name="Kumar T.K.A."/>
            <person name="Kuo A."/>
            <person name="LaButti K."/>
            <person name="Larrondo L.F."/>
            <person name="Lindquist E."/>
            <person name="Ling A."/>
            <person name="Lombard V."/>
            <person name="Lucas S."/>
            <person name="Lundell T."/>
            <person name="Martin R."/>
            <person name="McLaughlin D.J."/>
            <person name="Morgenstern I."/>
            <person name="Morin E."/>
            <person name="Murat C."/>
            <person name="Nagy L.G."/>
            <person name="Nolan M."/>
            <person name="Ohm R.A."/>
            <person name="Patyshakuliyeva A."/>
            <person name="Rokas A."/>
            <person name="Ruiz-Duenas F.J."/>
            <person name="Sabat G."/>
            <person name="Salamov A."/>
            <person name="Samejima M."/>
            <person name="Schmutz J."/>
            <person name="Slot J.C."/>
            <person name="St John F."/>
            <person name="Stenlid J."/>
            <person name="Sun H."/>
            <person name="Sun S."/>
            <person name="Syed K."/>
            <person name="Tsang A."/>
            <person name="Wiebenga A."/>
            <person name="Young D."/>
            <person name="Pisabarro A."/>
            <person name="Eastwood D.C."/>
            <person name="Martin F."/>
            <person name="Cullen D."/>
            <person name="Grigoriev I.V."/>
            <person name="Hibbett D.S."/>
        </authorList>
    </citation>
    <scope>NUCLEOTIDE SEQUENCE</scope>
    <source>
        <strain evidence="4">FP-58527</strain>
    </source>
</reference>
<evidence type="ECO:0000313" key="3">
    <source>
        <dbReference type="EMBL" id="EPT03844.1"/>
    </source>
</evidence>
<protein>
    <recommendedName>
        <fullName evidence="2">T6SS Phospholipase effector Tle1-like catalytic domain-containing protein</fullName>
    </recommendedName>
</protein>
<dbReference type="InParanoid" id="S8EKJ6"/>
<feature type="domain" description="T6SS Phospholipase effector Tle1-like catalytic" evidence="2">
    <location>
        <begin position="32"/>
        <end position="312"/>
    </location>
</feature>
<dbReference type="EMBL" id="KE504128">
    <property type="protein sequence ID" value="EPT03844.1"/>
    <property type="molecule type" value="Genomic_DNA"/>
</dbReference>
<dbReference type="STRING" id="743788.S8EKJ6"/>
<proteinExistence type="predicted"/>
<organism evidence="3 4">
    <name type="scientific">Fomitopsis schrenkii</name>
    <name type="common">Brown rot fungus</name>
    <dbReference type="NCBI Taxonomy" id="2126942"/>
    <lineage>
        <taxon>Eukaryota</taxon>
        <taxon>Fungi</taxon>
        <taxon>Dikarya</taxon>
        <taxon>Basidiomycota</taxon>
        <taxon>Agaricomycotina</taxon>
        <taxon>Agaricomycetes</taxon>
        <taxon>Polyporales</taxon>
        <taxon>Fomitopsis</taxon>
    </lineage>
</organism>
<evidence type="ECO:0000256" key="1">
    <source>
        <dbReference type="SAM" id="MobiDB-lite"/>
    </source>
</evidence>
<gene>
    <name evidence="3" type="ORF">FOMPIDRAFT_98888</name>
</gene>
<dbReference type="PANTHER" id="PTHR33840">
    <property type="match status" value="1"/>
</dbReference>